<keyword evidence="3" id="KW-0472">Membrane</keyword>
<keyword evidence="5" id="KW-1185">Reference proteome</keyword>
<reference evidence="4 5" key="1">
    <citation type="submission" date="2018-03" db="EMBL/GenBank/DDBJ databases">
        <title>Genome sequence of Clostridium vincentii DSM 10228.</title>
        <authorList>
            <person name="Poehlein A."/>
            <person name="Daniel R."/>
        </authorList>
    </citation>
    <scope>NUCLEOTIDE SEQUENCE [LARGE SCALE GENOMIC DNA]</scope>
    <source>
        <strain evidence="4 5">DSM 10228</strain>
    </source>
</reference>
<dbReference type="Gene3D" id="1.10.1760.20">
    <property type="match status" value="1"/>
</dbReference>
<dbReference type="InterPro" id="IPR009825">
    <property type="entry name" value="ECF_substrate-spec-like"/>
</dbReference>
<proteinExistence type="predicted"/>
<evidence type="ECO:0000313" key="4">
    <source>
        <dbReference type="EMBL" id="PRR83040.1"/>
    </source>
</evidence>
<evidence type="ECO:0000256" key="3">
    <source>
        <dbReference type="SAM" id="Phobius"/>
    </source>
</evidence>
<evidence type="ECO:0000313" key="5">
    <source>
        <dbReference type="Proteomes" id="UP000239471"/>
    </source>
</evidence>
<feature type="transmembrane region" description="Helical" evidence="3">
    <location>
        <begin position="112"/>
        <end position="139"/>
    </location>
</feature>
<accession>A0A2T0BGK7</accession>
<comment type="caution">
    <text evidence="4">The sequence shown here is derived from an EMBL/GenBank/DDBJ whole genome shotgun (WGS) entry which is preliminary data.</text>
</comment>
<keyword evidence="1 3" id="KW-0812">Transmembrane</keyword>
<organism evidence="4 5">
    <name type="scientific">Clostridium vincentii</name>
    <dbReference type="NCBI Taxonomy" id="52704"/>
    <lineage>
        <taxon>Bacteria</taxon>
        <taxon>Bacillati</taxon>
        <taxon>Bacillota</taxon>
        <taxon>Clostridia</taxon>
        <taxon>Eubacteriales</taxon>
        <taxon>Clostridiaceae</taxon>
        <taxon>Clostridium</taxon>
    </lineage>
</organism>
<evidence type="ECO:0000256" key="2">
    <source>
        <dbReference type="ARBA" id="ARBA00022989"/>
    </source>
</evidence>
<dbReference type="EMBL" id="PVXQ01000010">
    <property type="protein sequence ID" value="PRR83040.1"/>
    <property type="molecule type" value="Genomic_DNA"/>
</dbReference>
<gene>
    <name evidence="4" type="primary">hmpT_1</name>
    <name evidence="4" type="ORF">CLVI_12890</name>
</gene>
<dbReference type="PANTHER" id="PTHR37815">
    <property type="entry name" value="UPF0397 PROTEIN BC_2624-RELATED"/>
    <property type="match status" value="1"/>
</dbReference>
<feature type="transmembrane region" description="Helical" evidence="3">
    <location>
        <begin position="12"/>
        <end position="29"/>
    </location>
</feature>
<keyword evidence="2 3" id="KW-1133">Transmembrane helix</keyword>
<dbReference type="AlphaFoldDB" id="A0A2T0BGK7"/>
<evidence type="ECO:0000256" key="1">
    <source>
        <dbReference type="ARBA" id="ARBA00022692"/>
    </source>
</evidence>
<protein>
    <submittedName>
        <fullName evidence="4">Thiamine transporter HmpT</fullName>
    </submittedName>
</protein>
<dbReference type="Proteomes" id="UP000239471">
    <property type="component" value="Unassembled WGS sequence"/>
</dbReference>
<name>A0A2T0BGK7_9CLOT</name>
<dbReference type="OrthoDB" id="411368at2"/>
<dbReference type="RefSeq" id="WP_106059282.1">
    <property type="nucleotide sequence ID" value="NZ_PVXQ01000010.1"/>
</dbReference>
<feature type="transmembrane region" description="Helical" evidence="3">
    <location>
        <begin position="159"/>
        <end position="179"/>
    </location>
</feature>
<dbReference type="GO" id="GO:0016020">
    <property type="term" value="C:membrane"/>
    <property type="evidence" value="ECO:0007669"/>
    <property type="project" value="InterPro"/>
</dbReference>
<dbReference type="Pfam" id="PF07155">
    <property type="entry name" value="ECF-ribofla_trS"/>
    <property type="match status" value="1"/>
</dbReference>
<sequence>MEEKKRLSTKDLVIMALMIALVYLAGSIIKVPSVGGFVHIGDSMVFLSVVVLGKKRGAVASAFGMLLVDILGGYVIWAPFTFVIKGIMAYIVGAIIEKIGGENAFENFKKEYIIAFIAGGIFMIIGYFIAGTILAGLLTEKIGLIQGLAYAAKDIVGNIIQVVTGIVIAVPLSAIILSAQKKAGN</sequence>
<dbReference type="PANTHER" id="PTHR37815:SF3">
    <property type="entry name" value="UPF0397 PROTEIN SPR0429"/>
    <property type="match status" value="1"/>
</dbReference>